<dbReference type="Gene3D" id="3.30.1490.40">
    <property type="match status" value="1"/>
</dbReference>
<comment type="caution">
    <text evidence="3">The sequence shown here is derived from an EMBL/GenBank/DDBJ whole genome shotgun (WGS) entry which is preliminary data.</text>
</comment>
<protein>
    <recommendedName>
        <fullName evidence="2">GYF domain-containing protein</fullName>
    </recommendedName>
</protein>
<feature type="region of interest" description="Disordered" evidence="1">
    <location>
        <begin position="265"/>
        <end position="298"/>
    </location>
</feature>
<dbReference type="SUPFAM" id="SSF55277">
    <property type="entry name" value="GYF domain"/>
    <property type="match status" value="1"/>
</dbReference>
<feature type="region of interest" description="Disordered" evidence="1">
    <location>
        <begin position="1"/>
        <end position="69"/>
    </location>
</feature>
<evidence type="ECO:0000313" key="3">
    <source>
        <dbReference type="EMBL" id="CAL4068334.1"/>
    </source>
</evidence>
<organism evidence="3 4">
    <name type="scientific">Meganyctiphanes norvegica</name>
    <name type="common">Northern krill</name>
    <name type="synonym">Thysanopoda norvegica</name>
    <dbReference type="NCBI Taxonomy" id="48144"/>
    <lineage>
        <taxon>Eukaryota</taxon>
        <taxon>Metazoa</taxon>
        <taxon>Ecdysozoa</taxon>
        <taxon>Arthropoda</taxon>
        <taxon>Crustacea</taxon>
        <taxon>Multicrustacea</taxon>
        <taxon>Malacostraca</taxon>
        <taxon>Eumalacostraca</taxon>
        <taxon>Eucarida</taxon>
        <taxon>Euphausiacea</taxon>
        <taxon>Euphausiidae</taxon>
        <taxon>Meganyctiphanes</taxon>
    </lineage>
</organism>
<dbReference type="InterPro" id="IPR039905">
    <property type="entry name" value="CD2BP2/Lin1"/>
</dbReference>
<dbReference type="PROSITE" id="PS50829">
    <property type="entry name" value="GYF"/>
    <property type="match status" value="1"/>
</dbReference>
<feature type="compositionally biased region" description="Basic and acidic residues" evidence="1">
    <location>
        <begin position="28"/>
        <end position="43"/>
    </location>
</feature>
<accession>A0AAV2Q429</accession>
<dbReference type="Proteomes" id="UP001497623">
    <property type="component" value="Unassembled WGS sequence"/>
</dbReference>
<keyword evidence="4" id="KW-1185">Reference proteome</keyword>
<dbReference type="SMART" id="SM00444">
    <property type="entry name" value="GYF"/>
    <property type="match status" value="1"/>
</dbReference>
<evidence type="ECO:0000313" key="4">
    <source>
        <dbReference type="Proteomes" id="UP001497623"/>
    </source>
</evidence>
<evidence type="ECO:0000259" key="2">
    <source>
        <dbReference type="PROSITE" id="PS50829"/>
    </source>
</evidence>
<dbReference type="InterPro" id="IPR003169">
    <property type="entry name" value="GYF"/>
</dbReference>
<feature type="non-terminal residue" evidence="3">
    <location>
        <position position="361"/>
    </location>
</feature>
<dbReference type="PANTHER" id="PTHR13138:SF3">
    <property type="entry name" value="CD2 ANTIGEN CYTOPLASMIC TAIL-BINDING PROTEIN 2"/>
    <property type="match status" value="1"/>
</dbReference>
<dbReference type="PANTHER" id="PTHR13138">
    <property type="entry name" value="PROTEIN LIN1"/>
    <property type="match status" value="1"/>
</dbReference>
<dbReference type="EMBL" id="CAXKWB010003081">
    <property type="protein sequence ID" value="CAL4068334.1"/>
    <property type="molecule type" value="Genomic_DNA"/>
</dbReference>
<reference evidence="3 4" key="1">
    <citation type="submission" date="2024-05" db="EMBL/GenBank/DDBJ databases">
        <authorList>
            <person name="Wallberg A."/>
        </authorList>
    </citation>
    <scope>NUCLEOTIDE SEQUENCE [LARGE SCALE GENOMIC DNA]</scope>
</reference>
<gene>
    <name evidence="3" type="ORF">MNOR_LOCUS7136</name>
</gene>
<feature type="compositionally biased region" description="Basic and acidic residues" evidence="1">
    <location>
        <begin position="265"/>
        <end position="290"/>
    </location>
</feature>
<sequence>MSRKRAPGPYSYDDDEDYVPSKGVKYSNVDERDPLKVKKHTLDSDEEEEDDGIIEKEPESYNETTQEGLDGQEDGALRLEDEQVITPFNMKEEMEEGHFDGDGFYHFKKDADIKDAWLEDIDWVKVLLKAATSNKYGNRIEASKAANDVMDAIANTAQAPMSSFKYIIPYPLLKPGETVARALKRYGGNKKISSAQRWKMKKKGGGGGDDTSSEMSSMLQLTELANTIIGGGNMDVYQETYEMINLKVQRSSAPPEVDMFGDLVEKKEDIEDKEVKDSKEQKDGEDHENGDTNEAENVPKVTWHLKWENTEEAETHGPFETSHMVAWQESGYFDKGAYVRKVSDEGGSWYSTKRIDFELYE</sequence>
<dbReference type="FunFam" id="3.30.1490.40:FF:000005">
    <property type="entry name" value="CD2 antigen cytoplasmic tail-binding protein 2"/>
    <property type="match status" value="1"/>
</dbReference>
<dbReference type="InterPro" id="IPR035445">
    <property type="entry name" value="GYF-like_dom_sf"/>
</dbReference>
<name>A0AAV2Q429_MEGNR</name>
<dbReference type="Pfam" id="PF02213">
    <property type="entry name" value="GYF"/>
    <property type="match status" value="1"/>
</dbReference>
<dbReference type="AlphaFoldDB" id="A0AAV2Q429"/>
<dbReference type="GO" id="GO:0005682">
    <property type="term" value="C:U5 snRNP"/>
    <property type="evidence" value="ECO:0007669"/>
    <property type="project" value="InterPro"/>
</dbReference>
<feature type="domain" description="GYF" evidence="2">
    <location>
        <begin position="300"/>
        <end position="356"/>
    </location>
</feature>
<proteinExistence type="predicted"/>
<evidence type="ECO:0000256" key="1">
    <source>
        <dbReference type="SAM" id="MobiDB-lite"/>
    </source>
</evidence>